<dbReference type="SMART" id="SM00388">
    <property type="entry name" value="HisKA"/>
    <property type="match status" value="1"/>
</dbReference>
<evidence type="ECO:0000256" key="1">
    <source>
        <dbReference type="ARBA" id="ARBA00000085"/>
    </source>
</evidence>
<feature type="domain" description="Histidine kinase" evidence="9">
    <location>
        <begin position="394"/>
        <end position="609"/>
    </location>
</feature>
<dbReference type="Gene3D" id="3.30.450.20">
    <property type="entry name" value="PAS domain"/>
    <property type="match status" value="1"/>
</dbReference>
<keyword evidence="7" id="KW-0175">Coiled coil</keyword>
<evidence type="ECO:0000313" key="10">
    <source>
        <dbReference type="EMBL" id="BBD80935.1"/>
    </source>
</evidence>
<dbReference type="Gene3D" id="3.30.565.10">
    <property type="entry name" value="Histidine kinase-like ATPase, C-terminal domain"/>
    <property type="match status" value="1"/>
</dbReference>
<dbReference type="Gene3D" id="1.10.287.130">
    <property type="match status" value="1"/>
</dbReference>
<gene>
    <name evidence="10" type="ORF">ALSL_2310</name>
</gene>
<dbReference type="PANTHER" id="PTHR42878">
    <property type="entry name" value="TWO-COMPONENT HISTIDINE KINASE"/>
    <property type="match status" value="1"/>
</dbReference>
<keyword evidence="6 8" id="KW-0472">Membrane</keyword>
<dbReference type="PROSITE" id="PS50109">
    <property type="entry name" value="HIS_KIN"/>
    <property type="match status" value="1"/>
</dbReference>
<evidence type="ECO:0000256" key="5">
    <source>
        <dbReference type="ARBA" id="ARBA00022777"/>
    </source>
</evidence>
<organism evidence="10 11">
    <name type="scientific">Aerosticca soli</name>
    <dbReference type="NCBI Taxonomy" id="2010829"/>
    <lineage>
        <taxon>Bacteria</taxon>
        <taxon>Pseudomonadati</taxon>
        <taxon>Pseudomonadota</taxon>
        <taxon>Gammaproteobacteria</taxon>
        <taxon>Lysobacterales</taxon>
        <taxon>Rhodanobacteraceae</taxon>
        <taxon>Aerosticca</taxon>
    </lineage>
</organism>
<evidence type="ECO:0000256" key="4">
    <source>
        <dbReference type="ARBA" id="ARBA00022679"/>
    </source>
</evidence>
<dbReference type="GO" id="GO:0005886">
    <property type="term" value="C:plasma membrane"/>
    <property type="evidence" value="ECO:0007669"/>
    <property type="project" value="UniProtKB-ARBA"/>
</dbReference>
<evidence type="ECO:0000256" key="7">
    <source>
        <dbReference type="SAM" id="Coils"/>
    </source>
</evidence>
<dbReference type="FunFam" id="3.30.565.10:FF:000006">
    <property type="entry name" value="Sensor histidine kinase WalK"/>
    <property type="match status" value="1"/>
</dbReference>
<proteinExistence type="predicted"/>
<dbReference type="AlphaFoldDB" id="A0A2Z6E6Y5"/>
<dbReference type="KEGG" id="rbd:ALSL_2310"/>
<dbReference type="InterPro" id="IPR003661">
    <property type="entry name" value="HisK_dim/P_dom"/>
</dbReference>
<evidence type="ECO:0000256" key="2">
    <source>
        <dbReference type="ARBA" id="ARBA00012438"/>
    </source>
</evidence>
<evidence type="ECO:0000313" key="11">
    <source>
        <dbReference type="Proteomes" id="UP000270530"/>
    </source>
</evidence>
<dbReference type="CDD" id="cd00082">
    <property type="entry name" value="HisKA"/>
    <property type="match status" value="1"/>
</dbReference>
<name>A0A2Z6E6Y5_9GAMM</name>
<protein>
    <recommendedName>
        <fullName evidence="2">histidine kinase</fullName>
        <ecNumber evidence="2">2.7.13.3</ecNumber>
    </recommendedName>
</protein>
<evidence type="ECO:0000256" key="8">
    <source>
        <dbReference type="SAM" id="Phobius"/>
    </source>
</evidence>
<dbReference type="InterPro" id="IPR005467">
    <property type="entry name" value="His_kinase_dom"/>
</dbReference>
<dbReference type="Pfam" id="PF05227">
    <property type="entry name" value="CHASE3"/>
    <property type="match status" value="1"/>
</dbReference>
<dbReference type="InterPro" id="IPR000014">
    <property type="entry name" value="PAS"/>
</dbReference>
<dbReference type="SUPFAM" id="SSF55785">
    <property type="entry name" value="PYP-like sensor domain (PAS domain)"/>
    <property type="match status" value="1"/>
</dbReference>
<dbReference type="InterPro" id="IPR036097">
    <property type="entry name" value="HisK_dim/P_sf"/>
</dbReference>
<dbReference type="CDD" id="cd00130">
    <property type="entry name" value="PAS"/>
    <property type="match status" value="1"/>
</dbReference>
<keyword evidence="8" id="KW-1133">Transmembrane helix</keyword>
<dbReference type="Pfam" id="PF00512">
    <property type="entry name" value="HisKA"/>
    <property type="match status" value="1"/>
</dbReference>
<dbReference type="InterPro" id="IPR035965">
    <property type="entry name" value="PAS-like_dom_sf"/>
</dbReference>
<dbReference type="GO" id="GO:0030295">
    <property type="term" value="F:protein kinase activator activity"/>
    <property type="evidence" value="ECO:0007669"/>
    <property type="project" value="TreeGrafter"/>
</dbReference>
<dbReference type="PANTHER" id="PTHR42878:SF15">
    <property type="entry name" value="BACTERIOPHYTOCHROME"/>
    <property type="match status" value="1"/>
</dbReference>
<reference evidence="11" key="2">
    <citation type="submission" date="2018-06" db="EMBL/GenBank/DDBJ databases">
        <title>Genome sequence of Rhodanobacteraceae bacterium strain Dysh456.</title>
        <authorList>
            <person name="Fukui M."/>
        </authorList>
    </citation>
    <scope>NUCLEOTIDE SEQUENCE [LARGE SCALE GENOMIC DNA]</scope>
    <source>
        <strain evidence="11">Dysh456</strain>
    </source>
</reference>
<dbReference type="InterPro" id="IPR050351">
    <property type="entry name" value="BphY/WalK/GraS-like"/>
</dbReference>
<dbReference type="GO" id="GO:0007234">
    <property type="term" value="P:osmosensory signaling via phosphorelay pathway"/>
    <property type="evidence" value="ECO:0007669"/>
    <property type="project" value="TreeGrafter"/>
</dbReference>
<evidence type="ECO:0000259" key="9">
    <source>
        <dbReference type="PROSITE" id="PS50109"/>
    </source>
</evidence>
<dbReference type="SUPFAM" id="SSF55874">
    <property type="entry name" value="ATPase domain of HSP90 chaperone/DNA topoisomerase II/histidine kinase"/>
    <property type="match status" value="1"/>
</dbReference>
<keyword evidence="4" id="KW-0808">Transferase</keyword>
<dbReference type="InterPro" id="IPR007891">
    <property type="entry name" value="CHASE3"/>
</dbReference>
<feature type="transmembrane region" description="Helical" evidence="8">
    <location>
        <begin position="32"/>
        <end position="51"/>
    </location>
</feature>
<evidence type="ECO:0000256" key="3">
    <source>
        <dbReference type="ARBA" id="ARBA00022553"/>
    </source>
</evidence>
<keyword evidence="5 10" id="KW-0418">Kinase</keyword>
<accession>A0A2Z6E6Y5</accession>
<dbReference type="SMART" id="SM00387">
    <property type="entry name" value="HATPase_c"/>
    <property type="match status" value="1"/>
</dbReference>
<dbReference type="EC" id="2.7.13.3" evidence="2"/>
<keyword evidence="11" id="KW-1185">Reference proteome</keyword>
<comment type="catalytic activity">
    <reaction evidence="1">
        <text>ATP + protein L-histidine = ADP + protein N-phospho-L-histidine.</text>
        <dbReference type="EC" id="2.7.13.3"/>
    </reaction>
</comment>
<sequence length="625" mass="69383">MAMSNGESMIERSVRRLAEWSARLKRSGLRRWRLLGLLSAMVVVVALPYLIVRASTADVREAEAWVTHSAEVTSLVYRIAFEVRDSEAAIYRLLDGEDSANLRQRASLAAADTPALVLRLHDMTADNPAQQAAVGALDRRVNGRLALIRQALLRYEEGDRAGALAALRDADVLYRLTDQIGTILGNEGKLLSERRAASAQRAFRSNVILGVTCVAQLLLLAIIVLVSEWQIGRRIEAEAAENRAVQRALMILEAVREPIALLDDELRILLANAAFRELYGLPEGVRPTLMEAGDGAWADNGLQQRLRDVLLRDRELWDYELTQRTMDGMERRVVINARRVEQEGDTAPVLLLTASDVTARALVEQQVKELNRQLNGKIEQISDANRELEAFSYSVSHDLRAPLRHVAGFITKLERHLGDGVDATAQHYLNVVRDAARRMAELIDELLVFSRLGRGAMRLQTVDMQTLVDEARALAESEAGERRIVWKIAPLPVVVGDANMLRTVWQNLLGNAVKYTGQREVAHIEVNVQRDEEGGCTFSVSDDGVGFDMAYADKLFGVFQRLHKPTEFPGNGIGLANVRRIIVRHGGRVWAHAEPGKGATFYFYLPPADRIGEEHSPAVAARGST</sequence>
<dbReference type="EMBL" id="AP018560">
    <property type="protein sequence ID" value="BBD80935.1"/>
    <property type="molecule type" value="Genomic_DNA"/>
</dbReference>
<dbReference type="GO" id="GO:0000155">
    <property type="term" value="F:phosphorelay sensor kinase activity"/>
    <property type="evidence" value="ECO:0007669"/>
    <property type="project" value="InterPro"/>
</dbReference>
<dbReference type="Pfam" id="PF02518">
    <property type="entry name" value="HATPase_c"/>
    <property type="match status" value="1"/>
</dbReference>
<dbReference type="InterPro" id="IPR003594">
    <property type="entry name" value="HATPase_dom"/>
</dbReference>
<feature type="transmembrane region" description="Helical" evidence="8">
    <location>
        <begin position="207"/>
        <end position="226"/>
    </location>
</feature>
<dbReference type="InterPro" id="IPR036890">
    <property type="entry name" value="HATPase_C_sf"/>
</dbReference>
<reference evidence="11" key="1">
    <citation type="submission" date="2018-04" db="EMBL/GenBank/DDBJ databases">
        <authorList>
            <person name="Watanabe M."/>
            <person name="Kojima H."/>
        </authorList>
    </citation>
    <scope>NUCLEOTIDE SEQUENCE [LARGE SCALE GENOMIC DNA]</scope>
    <source>
        <strain evidence="11">Dysh456</strain>
    </source>
</reference>
<dbReference type="Proteomes" id="UP000270530">
    <property type="component" value="Chromosome"/>
</dbReference>
<dbReference type="GO" id="GO:0000156">
    <property type="term" value="F:phosphorelay response regulator activity"/>
    <property type="evidence" value="ECO:0007669"/>
    <property type="project" value="TreeGrafter"/>
</dbReference>
<dbReference type="InterPro" id="IPR004358">
    <property type="entry name" value="Sig_transdc_His_kin-like_C"/>
</dbReference>
<dbReference type="SUPFAM" id="SSF47384">
    <property type="entry name" value="Homodimeric domain of signal transducing histidine kinase"/>
    <property type="match status" value="1"/>
</dbReference>
<dbReference type="Pfam" id="PF13188">
    <property type="entry name" value="PAS_8"/>
    <property type="match status" value="1"/>
</dbReference>
<dbReference type="PRINTS" id="PR00344">
    <property type="entry name" value="BCTRLSENSOR"/>
</dbReference>
<evidence type="ECO:0000256" key="6">
    <source>
        <dbReference type="ARBA" id="ARBA00023136"/>
    </source>
</evidence>
<keyword evidence="8" id="KW-0812">Transmembrane</keyword>
<keyword evidence="3" id="KW-0597">Phosphoprotein</keyword>
<feature type="coiled-coil region" evidence="7">
    <location>
        <begin position="360"/>
        <end position="387"/>
    </location>
</feature>